<feature type="transmembrane region" description="Helical" evidence="7">
    <location>
        <begin position="58"/>
        <end position="76"/>
    </location>
</feature>
<evidence type="ECO:0000256" key="3">
    <source>
        <dbReference type="ARBA" id="ARBA00022475"/>
    </source>
</evidence>
<feature type="transmembrane region" description="Helical" evidence="7">
    <location>
        <begin position="274"/>
        <end position="298"/>
    </location>
</feature>
<feature type="transmembrane region" description="Helical" evidence="7">
    <location>
        <begin position="338"/>
        <end position="356"/>
    </location>
</feature>
<evidence type="ECO:0000313" key="10">
    <source>
        <dbReference type="Proteomes" id="UP000708347"/>
    </source>
</evidence>
<keyword evidence="2" id="KW-0813">Transport</keyword>
<dbReference type="InterPro" id="IPR020846">
    <property type="entry name" value="MFS_dom"/>
</dbReference>
<keyword evidence="5 7" id="KW-1133">Transmembrane helix</keyword>
<dbReference type="CDD" id="cd17321">
    <property type="entry name" value="MFS_MMR_MDR_like"/>
    <property type="match status" value="1"/>
</dbReference>
<evidence type="ECO:0000256" key="6">
    <source>
        <dbReference type="ARBA" id="ARBA00023136"/>
    </source>
</evidence>
<feature type="transmembrane region" description="Helical" evidence="7">
    <location>
        <begin position="368"/>
        <end position="390"/>
    </location>
</feature>
<feature type="transmembrane region" description="Helical" evidence="7">
    <location>
        <begin position="402"/>
        <end position="425"/>
    </location>
</feature>
<feature type="transmembrane region" description="Helical" evidence="7">
    <location>
        <begin position="112"/>
        <end position="134"/>
    </location>
</feature>
<protein>
    <submittedName>
        <fullName evidence="9">MFS transporter</fullName>
    </submittedName>
</protein>
<evidence type="ECO:0000256" key="2">
    <source>
        <dbReference type="ARBA" id="ARBA00022448"/>
    </source>
</evidence>
<dbReference type="EMBL" id="VBSB01000018">
    <property type="protein sequence ID" value="NTY62709.1"/>
    <property type="molecule type" value="Genomic_DNA"/>
</dbReference>
<sequence>MMNGSDKHSRTWMRSREFLGPLITIGIVQLVAAMDGPVVVFALPKIQNELGLSDAGRSWVVTAYLLTFGGLILLGGRLGDTLGRKRTFVLGVAFFTVASALCAVAWDESSLVVARLLHGVAAAIVAPTCTALLASAFPKGPARNAAAAMFGATAAIGAVLGLSWGGVLTGMSWRLVFVLNVPVGLLVLYLARTMLQETERERKRLDVAGSALATVAFIAAVFGFSLAPEKGWLSPATIGLGLLALTAFVAFVAVERRAENPIVPFNLFVDRSRVAAFAAIFVVSGISFTMTVLIALYLQNIMGYSPLHAGVAFVPVAIAMAVGTITASRLVTRFSPRIMVIMGAVLVVSGIFFGGSNLSRDLAYFPNLIVPIFIGAIGIGMITVPLGLALVGSVGPDRIGPVSAIIVMLQSVGGPVMLVIIQMVITLRTRQLGGTDGPVQNMNAGQLHALDLGYTYGLLCLAGVAVLLAVVALGIGYTAKQVAHAQKLQSTADVDPGVTAE</sequence>
<dbReference type="PROSITE" id="PS50850">
    <property type="entry name" value="MFS"/>
    <property type="match status" value="1"/>
</dbReference>
<dbReference type="Proteomes" id="UP000708347">
    <property type="component" value="Unassembled WGS sequence"/>
</dbReference>
<dbReference type="SUPFAM" id="SSF103473">
    <property type="entry name" value="MFS general substrate transporter"/>
    <property type="match status" value="1"/>
</dbReference>
<accession>A0ABX2JYA4</accession>
<feature type="transmembrane region" description="Helical" evidence="7">
    <location>
        <begin position="310"/>
        <end position="331"/>
    </location>
</feature>
<evidence type="ECO:0000313" key="9">
    <source>
        <dbReference type="EMBL" id="NTY62709.1"/>
    </source>
</evidence>
<dbReference type="Gene3D" id="1.20.1720.10">
    <property type="entry name" value="Multidrug resistance protein D"/>
    <property type="match status" value="1"/>
</dbReference>
<feature type="transmembrane region" description="Helical" evidence="7">
    <location>
        <begin position="146"/>
        <end position="167"/>
    </location>
</feature>
<evidence type="ECO:0000256" key="5">
    <source>
        <dbReference type="ARBA" id="ARBA00022989"/>
    </source>
</evidence>
<comment type="subcellular location">
    <subcellularLocation>
        <location evidence="1">Cell membrane</location>
        <topology evidence="1">Multi-pass membrane protein</topology>
    </subcellularLocation>
</comment>
<feature type="transmembrane region" description="Helical" evidence="7">
    <location>
        <begin position="88"/>
        <end position="106"/>
    </location>
</feature>
<dbReference type="InterPro" id="IPR011701">
    <property type="entry name" value="MFS"/>
</dbReference>
<name>A0ABX2JYA4_9MYCO</name>
<feature type="transmembrane region" description="Helical" evidence="7">
    <location>
        <begin position="232"/>
        <end position="254"/>
    </location>
</feature>
<keyword evidence="6 7" id="KW-0472">Membrane</keyword>
<keyword evidence="4 7" id="KW-0812">Transmembrane</keyword>
<dbReference type="PANTHER" id="PTHR42718">
    <property type="entry name" value="MAJOR FACILITATOR SUPERFAMILY MULTIDRUG TRANSPORTER MFSC"/>
    <property type="match status" value="1"/>
</dbReference>
<organism evidence="9 10">
    <name type="scientific">Mycolicibacterium sphagni</name>
    <dbReference type="NCBI Taxonomy" id="1786"/>
    <lineage>
        <taxon>Bacteria</taxon>
        <taxon>Bacillati</taxon>
        <taxon>Actinomycetota</taxon>
        <taxon>Actinomycetes</taxon>
        <taxon>Mycobacteriales</taxon>
        <taxon>Mycobacteriaceae</taxon>
        <taxon>Mycolicibacterium</taxon>
    </lineage>
</organism>
<dbReference type="Gene3D" id="1.20.1250.20">
    <property type="entry name" value="MFS general substrate transporter like domains"/>
    <property type="match status" value="1"/>
</dbReference>
<dbReference type="Pfam" id="PF07690">
    <property type="entry name" value="MFS_1"/>
    <property type="match status" value="1"/>
</dbReference>
<feature type="transmembrane region" description="Helical" evidence="7">
    <location>
        <begin position="456"/>
        <end position="479"/>
    </location>
</feature>
<feature type="transmembrane region" description="Helical" evidence="7">
    <location>
        <begin position="207"/>
        <end position="226"/>
    </location>
</feature>
<feature type="domain" description="Major facilitator superfamily (MFS) profile" evidence="8">
    <location>
        <begin position="21"/>
        <end position="480"/>
    </location>
</feature>
<evidence type="ECO:0000256" key="4">
    <source>
        <dbReference type="ARBA" id="ARBA00022692"/>
    </source>
</evidence>
<comment type="caution">
    <text evidence="9">The sequence shown here is derived from an EMBL/GenBank/DDBJ whole genome shotgun (WGS) entry which is preliminary data.</text>
</comment>
<feature type="transmembrane region" description="Helical" evidence="7">
    <location>
        <begin position="173"/>
        <end position="195"/>
    </location>
</feature>
<keyword evidence="3" id="KW-1003">Cell membrane</keyword>
<dbReference type="InterPro" id="IPR036259">
    <property type="entry name" value="MFS_trans_sf"/>
</dbReference>
<keyword evidence="10" id="KW-1185">Reference proteome</keyword>
<reference evidence="9 10" key="1">
    <citation type="submission" date="2019-05" db="EMBL/GenBank/DDBJ databases">
        <title>Mycolicibacterium sphagni ENV482 genome assembly.</title>
        <authorList>
            <person name="Chen W."/>
            <person name="Faulkner N.W."/>
            <person name="Hyman M.R."/>
        </authorList>
    </citation>
    <scope>NUCLEOTIDE SEQUENCE [LARGE SCALE GENOMIC DNA]</scope>
    <source>
        <strain evidence="9 10">ENV482</strain>
    </source>
</reference>
<evidence type="ECO:0000256" key="1">
    <source>
        <dbReference type="ARBA" id="ARBA00004651"/>
    </source>
</evidence>
<evidence type="ECO:0000256" key="7">
    <source>
        <dbReference type="SAM" id="Phobius"/>
    </source>
</evidence>
<evidence type="ECO:0000259" key="8">
    <source>
        <dbReference type="PROSITE" id="PS50850"/>
    </source>
</evidence>
<dbReference type="PANTHER" id="PTHR42718:SF46">
    <property type="entry name" value="BLR6921 PROTEIN"/>
    <property type="match status" value="1"/>
</dbReference>
<gene>
    <name evidence="9" type="ORF">FEG63_24555</name>
</gene>
<proteinExistence type="predicted"/>